<dbReference type="GO" id="GO:0045944">
    <property type="term" value="P:positive regulation of transcription by RNA polymerase II"/>
    <property type="evidence" value="ECO:0007669"/>
    <property type="project" value="TreeGrafter"/>
</dbReference>
<keyword evidence="4" id="KW-0732">Signal</keyword>
<feature type="transmembrane region" description="Helical" evidence="3">
    <location>
        <begin position="140"/>
        <end position="157"/>
    </location>
</feature>
<evidence type="ECO:0000256" key="1">
    <source>
        <dbReference type="ARBA" id="ARBA00022801"/>
    </source>
</evidence>
<dbReference type="Proteomes" id="UP000629438">
    <property type="component" value="Unassembled WGS sequence"/>
</dbReference>
<feature type="non-terminal residue" evidence="5">
    <location>
        <position position="1"/>
    </location>
</feature>
<protein>
    <submittedName>
        <fullName evidence="5">DHX9 helicase</fullName>
    </submittedName>
</protein>
<dbReference type="GO" id="GO:0003724">
    <property type="term" value="F:RNA helicase activity"/>
    <property type="evidence" value="ECO:0007669"/>
    <property type="project" value="TreeGrafter"/>
</dbReference>
<keyword evidence="2 5" id="KW-0547">Nucleotide-binding</keyword>
<dbReference type="AlphaFoldDB" id="A0A850ZBF6"/>
<evidence type="ECO:0000256" key="4">
    <source>
        <dbReference type="SAM" id="SignalP"/>
    </source>
</evidence>
<name>A0A850ZBF6_9PASS</name>
<sequence length="371" mass="40465">RLGKMMIMGCIFYVGDAVCTISAATCFPEPFINEGKRLGYVHRNFAGTRYSDHVALLSVFQAWDDARMGGEEAEKRFCEHKRLSMATLRMTWEAKVQLKDILISSGFPEVFVEILCQPALNPCKPLPGIQFCMCTFSCNFLTFLALLCVVWLLFFFLQNSPVSVSRGRCRALFSISRVIFLFHLQIRTRAISAKTMTLVSPLQLLLFASKKVLSDGKLILVDDWIKLKMPHAAAACITAVRAAMEALVVEVTKDPGTIRQLDPAYERMLNVIRQLSRPAAAGMALTAAGTRFGDGPRPPKMARYDNGGGLRGWGGSARGSSHRGRGYGGYSSWHSAGRGYPGSPGGGYRGGGGFQGGGGYRGAGRGYRGGY</sequence>
<keyword evidence="3" id="KW-0812">Transmembrane</keyword>
<keyword evidence="1" id="KW-0378">Hydrolase</keyword>
<comment type="caution">
    <text evidence="5">The sequence shown here is derived from an EMBL/GenBank/DDBJ whole genome shotgun (WGS) entry which is preliminary data.</text>
</comment>
<dbReference type="PANTHER" id="PTHR18934:SF119">
    <property type="entry name" value="ATP-DEPENDENT RNA HELICASE A"/>
    <property type="match status" value="1"/>
</dbReference>
<feature type="chain" id="PRO_5032692151" evidence="4">
    <location>
        <begin position="18"/>
        <end position="371"/>
    </location>
</feature>
<keyword evidence="3" id="KW-1133">Transmembrane helix</keyword>
<proteinExistence type="predicted"/>
<evidence type="ECO:0000256" key="3">
    <source>
        <dbReference type="SAM" id="Phobius"/>
    </source>
</evidence>
<dbReference type="GO" id="GO:0050684">
    <property type="term" value="P:regulation of mRNA processing"/>
    <property type="evidence" value="ECO:0007669"/>
    <property type="project" value="TreeGrafter"/>
</dbReference>
<evidence type="ECO:0000256" key="2">
    <source>
        <dbReference type="ARBA" id="ARBA00022806"/>
    </source>
</evidence>
<dbReference type="GO" id="GO:0016887">
    <property type="term" value="F:ATP hydrolysis activity"/>
    <property type="evidence" value="ECO:0007669"/>
    <property type="project" value="TreeGrafter"/>
</dbReference>
<evidence type="ECO:0000313" key="5">
    <source>
        <dbReference type="EMBL" id="NWI02991.1"/>
    </source>
</evidence>
<keyword evidence="6" id="KW-1185">Reference proteome</keyword>
<dbReference type="Pfam" id="PF21010">
    <property type="entry name" value="HA2_C"/>
    <property type="match status" value="1"/>
</dbReference>
<organism evidence="5 6">
    <name type="scientific">Tichodroma muraria</name>
    <dbReference type="NCBI Taxonomy" id="237442"/>
    <lineage>
        <taxon>Eukaryota</taxon>
        <taxon>Metazoa</taxon>
        <taxon>Chordata</taxon>
        <taxon>Craniata</taxon>
        <taxon>Vertebrata</taxon>
        <taxon>Euteleostomi</taxon>
        <taxon>Archelosauria</taxon>
        <taxon>Archosauria</taxon>
        <taxon>Dinosauria</taxon>
        <taxon>Saurischia</taxon>
        <taxon>Theropoda</taxon>
        <taxon>Coelurosauria</taxon>
        <taxon>Aves</taxon>
        <taxon>Neognathae</taxon>
        <taxon>Neoaves</taxon>
        <taxon>Telluraves</taxon>
        <taxon>Australaves</taxon>
        <taxon>Passeriformes</taxon>
        <taxon>Sittidae</taxon>
        <taxon>Tichodroma</taxon>
    </lineage>
</organism>
<keyword evidence="3" id="KW-0472">Membrane</keyword>
<keyword evidence="2 5" id="KW-0067">ATP-binding</keyword>
<reference evidence="5" key="1">
    <citation type="submission" date="2019-09" db="EMBL/GenBank/DDBJ databases">
        <title>Bird 10,000 Genomes (B10K) Project - Family phase.</title>
        <authorList>
            <person name="Zhang G."/>
        </authorList>
    </citation>
    <scope>NUCLEOTIDE SEQUENCE</scope>
    <source>
        <strain evidence="5">B10K-DU-012-47</strain>
    </source>
</reference>
<dbReference type="GO" id="GO:0003723">
    <property type="term" value="F:RNA binding"/>
    <property type="evidence" value="ECO:0007669"/>
    <property type="project" value="TreeGrafter"/>
</dbReference>
<gene>
    <name evidence="5" type="primary">Dhx9_0</name>
    <name evidence="5" type="ORF">TICMUR_R11238</name>
</gene>
<evidence type="ECO:0000313" key="6">
    <source>
        <dbReference type="Proteomes" id="UP000629438"/>
    </source>
</evidence>
<accession>A0A850ZBF6</accession>
<dbReference type="OrthoDB" id="5600252at2759"/>
<dbReference type="PANTHER" id="PTHR18934">
    <property type="entry name" value="ATP-DEPENDENT RNA HELICASE"/>
    <property type="match status" value="1"/>
</dbReference>
<dbReference type="EMBL" id="WAAG01055844">
    <property type="protein sequence ID" value="NWI02991.1"/>
    <property type="molecule type" value="Genomic_DNA"/>
</dbReference>
<dbReference type="GO" id="GO:0005730">
    <property type="term" value="C:nucleolus"/>
    <property type="evidence" value="ECO:0007669"/>
    <property type="project" value="TreeGrafter"/>
</dbReference>
<feature type="non-terminal residue" evidence="5">
    <location>
        <position position="371"/>
    </location>
</feature>
<feature type="signal peptide" evidence="4">
    <location>
        <begin position="1"/>
        <end position="17"/>
    </location>
</feature>
<keyword evidence="2 5" id="KW-0347">Helicase</keyword>
<dbReference type="GO" id="GO:0043138">
    <property type="term" value="F:3'-5' DNA helicase activity"/>
    <property type="evidence" value="ECO:0007669"/>
    <property type="project" value="TreeGrafter"/>
</dbReference>
<dbReference type="GO" id="GO:1990904">
    <property type="term" value="C:ribonucleoprotein complex"/>
    <property type="evidence" value="ECO:0007669"/>
    <property type="project" value="TreeGrafter"/>
</dbReference>